<dbReference type="AlphaFoldDB" id="A0A644V8D1"/>
<dbReference type="SUPFAM" id="SSF54184">
    <property type="entry name" value="Penicillin-binding protein 2x (pbp-2x), c-terminal domain"/>
    <property type="match status" value="1"/>
</dbReference>
<feature type="domain" description="PASTA" evidence="2">
    <location>
        <begin position="185"/>
        <end position="258"/>
    </location>
</feature>
<feature type="domain" description="PASTA" evidence="2">
    <location>
        <begin position="43"/>
        <end position="110"/>
    </location>
</feature>
<proteinExistence type="predicted"/>
<dbReference type="EMBL" id="VSSQ01000232">
    <property type="protein sequence ID" value="MPL87032.1"/>
    <property type="molecule type" value="Genomic_DNA"/>
</dbReference>
<keyword evidence="1" id="KW-1133">Transmembrane helix</keyword>
<name>A0A644V8D1_9ZZZZ</name>
<dbReference type="PROSITE" id="PS51178">
    <property type="entry name" value="PASTA"/>
    <property type="match status" value="2"/>
</dbReference>
<feature type="transmembrane region" description="Helical" evidence="1">
    <location>
        <begin position="20"/>
        <end position="40"/>
    </location>
</feature>
<dbReference type="Gene3D" id="3.30.10.20">
    <property type="match status" value="3"/>
</dbReference>
<comment type="caution">
    <text evidence="3">The sequence shown here is derived from an EMBL/GenBank/DDBJ whole genome shotgun (WGS) entry which is preliminary data.</text>
</comment>
<gene>
    <name evidence="3" type="ORF">SDC9_33024</name>
</gene>
<organism evidence="3">
    <name type="scientific">bioreactor metagenome</name>
    <dbReference type="NCBI Taxonomy" id="1076179"/>
    <lineage>
        <taxon>unclassified sequences</taxon>
        <taxon>metagenomes</taxon>
        <taxon>ecological metagenomes</taxon>
    </lineage>
</organism>
<reference evidence="3" key="1">
    <citation type="submission" date="2019-08" db="EMBL/GenBank/DDBJ databases">
        <authorList>
            <person name="Kucharzyk K."/>
            <person name="Murdoch R.W."/>
            <person name="Higgins S."/>
            <person name="Loffler F."/>
        </authorList>
    </citation>
    <scope>NUCLEOTIDE SEQUENCE</scope>
</reference>
<evidence type="ECO:0000313" key="3">
    <source>
        <dbReference type="EMBL" id="MPL87032.1"/>
    </source>
</evidence>
<keyword evidence="1" id="KW-0472">Membrane</keyword>
<sequence>MKNKGAEKPWYKGWFMMELYKISAILVAFLIVVIILLKIITRHNSELEVPDFTRMTVSEAEDVARRANLRLEVTDSVFLPRMGRGEIFRQNPVAGSNVKKNRRVLLTINSLQPKKVSMPSVTGYSLRQAKAELVARQLRVGRLIYVSDMATNNVLAQRYNGSRVAPGTLIETESEIDLEVGISSESERTFVPDVIALPLTTARDILIDNSLNISKLKYDKSVQNYSDSISGFVIKQSPEPSQSISRALGSYVELTLSVDRSLIDSLKKREEKR</sequence>
<protein>
    <recommendedName>
        <fullName evidence="2">PASTA domain-containing protein</fullName>
    </recommendedName>
</protein>
<dbReference type="SMART" id="SM00740">
    <property type="entry name" value="PASTA"/>
    <property type="match status" value="3"/>
</dbReference>
<keyword evidence="1" id="KW-0812">Transmembrane</keyword>
<dbReference type="CDD" id="cd06577">
    <property type="entry name" value="PASTA_pknB"/>
    <property type="match status" value="3"/>
</dbReference>
<accession>A0A644V8D1</accession>
<dbReference type="Pfam" id="PF03793">
    <property type="entry name" value="PASTA"/>
    <property type="match status" value="3"/>
</dbReference>
<evidence type="ECO:0000259" key="2">
    <source>
        <dbReference type="PROSITE" id="PS51178"/>
    </source>
</evidence>
<dbReference type="InterPro" id="IPR005543">
    <property type="entry name" value="PASTA_dom"/>
</dbReference>
<evidence type="ECO:0000256" key="1">
    <source>
        <dbReference type="SAM" id="Phobius"/>
    </source>
</evidence>